<sequence length="283" mass="29149">MSDARPEPETPATGRRWGALEGILALVTAIGLTLFAGIPQVVIGDDTGTAEVTGNAISMVLQNVIFVAAPIALLAVMGHRIGRRDLGWRGPRRTWLAIGLLVGAAVAYLVLSSGLAHLLGVADEQDELPDKLGVNVSALAGIVIGLAVTVLAPIGEETLLRGVVYPGLRTTFGRIAPGWLAIALAAVIDGLLFGALHAAGTDVGFLPILALFGAVLCLLYQWTGSLYLPIVLHATNNTVAITQAADWSAGQGIALWVAAMAILALLGVGVRRGAGDAPFLPAR</sequence>
<keyword evidence="1" id="KW-0472">Membrane</keyword>
<feature type="transmembrane region" description="Helical" evidence="1">
    <location>
        <begin position="253"/>
        <end position="270"/>
    </location>
</feature>
<protein>
    <submittedName>
        <fullName evidence="3">CPBP family intramembrane glutamic endopeptidase</fullName>
        <ecNumber evidence="3">3.4.-.-</ecNumber>
    </submittedName>
</protein>
<evidence type="ECO:0000313" key="4">
    <source>
        <dbReference type="Proteomes" id="UP001277761"/>
    </source>
</evidence>
<dbReference type="PANTHER" id="PTHR36435:SF1">
    <property type="entry name" value="CAAX AMINO TERMINAL PROTEASE FAMILY PROTEIN"/>
    <property type="match status" value="1"/>
</dbReference>
<gene>
    <name evidence="3" type="ORF">SK069_09125</name>
</gene>
<feature type="transmembrane region" description="Helical" evidence="1">
    <location>
        <begin position="23"/>
        <end position="43"/>
    </location>
</feature>
<feature type="transmembrane region" description="Helical" evidence="1">
    <location>
        <begin position="55"/>
        <end position="76"/>
    </location>
</feature>
<evidence type="ECO:0000313" key="3">
    <source>
        <dbReference type="EMBL" id="MDX8151753.1"/>
    </source>
</evidence>
<feature type="transmembrane region" description="Helical" evidence="1">
    <location>
        <begin position="205"/>
        <end position="232"/>
    </location>
</feature>
<proteinExistence type="predicted"/>
<feature type="transmembrane region" description="Helical" evidence="1">
    <location>
        <begin position="132"/>
        <end position="154"/>
    </location>
</feature>
<keyword evidence="1" id="KW-0812">Transmembrane</keyword>
<feature type="transmembrane region" description="Helical" evidence="1">
    <location>
        <begin position="96"/>
        <end position="120"/>
    </location>
</feature>
<dbReference type="EC" id="3.4.-.-" evidence="3"/>
<comment type="caution">
    <text evidence="3">The sequence shown here is derived from an EMBL/GenBank/DDBJ whole genome shotgun (WGS) entry which is preliminary data.</text>
</comment>
<dbReference type="GO" id="GO:0016787">
    <property type="term" value="F:hydrolase activity"/>
    <property type="evidence" value="ECO:0007669"/>
    <property type="project" value="UniProtKB-KW"/>
</dbReference>
<organism evidence="3 4">
    <name type="scientific">Patulibacter brassicae</name>
    <dbReference type="NCBI Taxonomy" id="1705717"/>
    <lineage>
        <taxon>Bacteria</taxon>
        <taxon>Bacillati</taxon>
        <taxon>Actinomycetota</taxon>
        <taxon>Thermoleophilia</taxon>
        <taxon>Solirubrobacterales</taxon>
        <taxon>Patulibacteraceae</taxon>
        <taxon>Patulibacter</taxon>
    </lineage>
</organism>
<name>A0ABU4VIY1_9ACTN</name>
<dbReference type="Pfam" id="PF02517">
    <property type="entry name" value="Rce1-like"/>
    <property type="match status" value="1"/>
</dbReference>
<keyword evidence="3" id="KW-0378">Hydrolase</keyword>
<dbReference type="RefSeq" id="WP_319953906.1">
    <property type="nucleotide sequence ID" value="NZ_JAXAVX010000003.1"/>
</dbReference>
<feature type="transmembrane region" description="Helical" evidence="1">
    <location>
        <begin position="175"/>
        <end position="199"/>
    </location>
</feature>
<dbReference type="EMBL" id="JAXAVX010000003">
    <property type="protein sequence ID" value="MDX8151753.1"/>
    <property type="molecule type" value="Genomic_DNA"/>
</dbReference>
<dbReference type="InterPro" id="IPR052710">
    <property type="entry name" value="CAAX_protease"/>
</dbReference>
<dbReference type="Proteomes" id="UP001277761">
    <property type="component" value="Unassembled WGS sequence"/>
</dbReference>
<dbReference type="InterPro" id="IPR003675">
    <property type="entry name" value="Rce1/LyrA-like_dom"/>
</dbReference>
<evidence type="ECO:0000259" key="2">
    <source>
        <dbReference type="Pfam" id="PF02517"/>
    </source>
</evidence>
<accession>A0ABU4VIY1</accession>
<evidence type="ECO:0000256" key="1">
    <source>
        <dbReference type="SAM" id="Phobius"/>
    </source>
</evidence>
<keyword evidence="4" id="KW-1185">Reference proteome</keyword>
<keyword evidence="1" id="KW-1133">Transmembrane helix</keyword>
<dbReference type="PANTHER" id="PTHR36435">
    <property type="entry name" value="SLR1288 PROTEIN"/>
    <property type="match status" value="1"/>
</dbReference>
<feature type="domain" description="CAAX prenyl protease 2/Lysostaphin resistance protein A-like" evidence="2">
    <location>
        <begin position="142"/>
        <end position="239"/>
    </location>
</feature>
<reference evidence="3 4" key="1">
    <citation type="submission" date="2023-11" db="EMBL/GenBank/DDBJ databases">
        <authorList>
            <person name="Xu M."/>
            <person name="Jiang T."/>
        </authorList>
    </citation>
    <scope>NUCLEOTIDE SEQUENCE [LARGE SCALE GENOMIC DNA]</scope>
    <source>
        <strain evidence="3 4">SD</strain>
    </source>
</reference>